<name>A0A9P4NQB9_9PEZI</name>
<sequence>MWPLRDSRKRSLFVQITDICGSCEAARIRLRLCADTEDPLLLQLLYSDPSLSVAFAECIPPFGLYTVPTTTRFVSVRRREMLMQFTAYPKYVCIIRNSPYTLLYCISSTLRSSLSINVSLSNPPHKQFFDLLITVRSWRTTSEALLIYYHVYFHARIIREWQTTLCSLP</sequence>
<dbReference type="AlphaFoldDB" id="A0A9P4NQB9"/>
<proteinExistence type="predicted"/>
<keyword evidence="2" id="KW-1185">Reference proteome</keyword>
<evidence type="ECO:0000313" key="2">
    <source>
        <dbReference type="Proteomes" id="UP000800235"/>
    </source>
</evidence>
<comment type="caution">
    <text evidence="1">The sequence shown here is derived from an EMBL/GenBank/DDBJ whole genome shotgun (WGS) entry which is preliminary data.</text>
</comment>
<gene>
    <name evidence="1" type="ORF">EJ08DRAFT_273193</name>
</gene>
<protein>
    <submittedName>
        <fullName evidence="1">Uncharacterized protein</fullName>
    </submittedName>
</protein>
<evidence type="ECO:0000313" key="1">
    <source>
        <dbReference type="EMBL" id="KAF2429498.1"/>
    </source>
</evidence>
<organism evidence="1 2">
    <name type="scientific">Tothia fuscella</name>
    <dbReference type="NCBI Taxonomy" id="1048955"/>
    <lineage>
        <taxon>Eukaryota</taxon>
        <taxon>Fungi</taxon>
        <taxon>Dikarya</taxon>
        <taxon>Ascomycota</taxon>
        <taxon>Pezizomycotina</taxon>
        <taxon>Dothideomycetes</taxon>
        <taxon>Pleosporomycetidae</taxon>
        <taxon>Venturiales</taxon>
        <taxon>Cylindrosympodiaceae</taxon>
        <taxon>Tothia</taxon>
    </lineage>
</organism>
<dbReference type="Proteomes" id="UP000800235">
    <property type="component" value="Unassembled WGS sequence"/>
</dbReference>
<dbReference type="EMBL" id="MU007046">
    <property type="protein sequence ID" value="KAF2429498.1"/>
    <property type="molecule type" value="Genomic_DNA"/>
</dbReference>
<reference evidence="1" key="1">
    <citation type="journal article" date="2020" name="Stud. Mycol.">
        <title>101 Dothideomycetes genomes: a test case for predicting lifestyles and emergence of pathogens.</title>
        <authorList>
            <person name="Haridas S."/>
            <person name="Albert R."/>
            <person name="Binder M."/>
            <person name="Bloem J."/>
            <person name="Labutti K."/>
            <person name="Salamov A."/>
            <person name="Andreopoulos B."/>
            <person name="Baker S."/>
            <person name="Barry K."/>
            <person name="Bills G."/>
            <person name="Bluhm B."/>
            <person name="Cannon C."/>
            <person name="Castanera R."/>
            <person name="Culley D."/>
            <person name="Daum C."/>
            <person name="Ezra D."/>
            <person name="Gonzalez J."/>
            <person name="Henrissat B."/>
            <person name="Kuo A."/>
            <person name="Liang C."/>
            <person name="Lipzen A."/>
            <person name="Lutzoni F."/>
            <person name="Magnuson J."/>
            <person name="Mondo S."/>
            <person name="Nolan M."/>
            <person name="Ohm R."/>
            <person name="Pangilinan J."/>
            <person name="Park H.-J."/>
            <person name="Ramirez L."/>
            <person name="Alfaro M."/>
            <person name="Sun H."/>
            <person name="Tritt A."/>
            <person name="Yoshinaga Y."/>
            <person name="Zwiers L.-H."/>
            <person name="Turgeon B."/>
            <person name="Goodwin S."/>
            <person name="Spatafora J."/>
            <person name="Crous P."/>
            <person name="Grigoriev I."/>
        </authorList>
    </citation>
    <scope>NUCLEOTIDE SEQUENCE</scope>
    <source>
        <strain evidence="1">CBS 130266</strain>
    </source>
</reference>
<accession>A0A9P4NQB9</accession>